<dbReference type="Gene3D" id="2.60.120.10">
    <property type="entry name" value="Jelly Rolls"/>
    <property type="match status" value="1"/>
</dbReference>
<keyword evidence="7" id="KW-1185">Reference proteome</keyword>
<dbReference type="InterPro" id="IPR036390">
    <property type="entry name" value="WH_DNA-bd_sf"/>
</dbReference>
<protein>
    <submittedName>
        <fullName evidence="6">CRP-like cAMP-binding protein</fullName>
    </submittedName>
</protein>
<accession>A0A839XR84</accession>
<dbReference type="SUPFAM" id="SSF46785">
    <property type="entry name" value="Winged helix' DNA-binding domain"/>
    <property type="match status" value="1"/>
</dbReference>
<dbReference type="PANTHER" id="PTHR24567">
    <property type="entry name" value="CRP FAMILY TRANSCRIPTIONAL REGULATORY PROTEIN"/>
    <property type="match status" value="1"/>
</dbReference>
<dbReference type="GO" id="GO:0005829">
    <property type="term" value="C:cytosol"/>
    <property type="evidence" value="ECO:0007669"/>
    <property type="project" value="TreeGrafter"/>
</dbReference>
<dbReference type="GO" id="GO:0003700">
    <property type="term" value="F:DNA-binding transcription factor activity"/>
    <property type="evidence" value="ECO:0007669"/>
    <property type="project" value="TreeGrafter"/>
</dbReference>
<feature type="domain" description="HTH crp-type" evidence="5">
    <location>
        <begin position="153"/>
        <end position="222"/>
    </location>
</feature>
<dbReference type="PROSITE" id="PS50042">
    <property type="entry name" value="CNMP_BINDING_3"/>
    <property type="match status" value="1"/>
</dbReference>
<dbReference type="InterPro" id="IPR018488">
    <property type="entry name" value="cNMP-bd_CS"/>
</dbReference>
<evidence type="ECO:0000259" key="5">
    <source>
        <dbReference type="PROSITE" id="PS51063"/>
    </source>
</evidence>
<dbReference type="SUPFAM" id="SSF51206">
    <property type="entry name" value="cAMP-binding domain-like"/>
    <property type="match status" value="1"/>
</dbReference>
<evidence type="ECO:0000313" key="6">
    <source>
        <dbReference type="EMBL" id="MBB3665241.1"/>
    </source>
</evidence>
<dbReference type="InterPro" id="IPR018490">
    <property type="entry name" value="cNMP-bd_dom_sf"/>
</dbReference>
<comment type="caution">
    <text evidence="6">The sequence shown here is derived from an EMBL/GenBank/DDBJ whole genome shotgun (WGS) entry which is preliminary data.</text>
</comment>
<evidence type="ECO:0000256" key="3">
    <source>
        <dbReference type="ARBA" id="ARBA00023163"/>
    </source>
</evidence>
<keyword evidence="1" id="KW-0805">Transcription regulation</keyword>
<sequence>MVGGTQQPRPGTLLDLLDEPLRGELGSLGISTRFSRGERLIHVGDPGEWVMLVTSGVAQVVGEDANGATVILDVAAAGDLIGEAAVLDPDHPQRMASVVAMSTVVVRRIPAPEFRAFLDKRSEAAIGLLVIANRRMRIAQHQRTVTQTRVSFQHIAERLDYLLDTCGYRTEHGWAFTVPWTREDLADFIPTGRTTLITKLTRFEEQGIIARARKFITVADRARLTAVAQGRTALD</sequence>
<dbReference type="CDD" id="cd00038">
    <property type="entry name" value="CAP_ED"/>
    <property type="match status" value="1"/>
</dbReference>
<dbReference type="PROSITE" id="PS00888">
    <property type="entry name" value="CNMP_BINDING_1"/>
    <property type="match status" value="1"/>
</dbReference>
<dbReference type="InterPro" id="IPR012318">
    <property type="entry name" value="HTH_CRP"/>
</dbReference>
<dbReference type="InterPro" id="IPR000595">
    <property type="entry name" value="cNMP-bd_dom"/>
</dbReference>
<dbReference type="AlphaFoldDB" id="A0A839XR84"/>
<keyword evidence="3" id="KW-0804">Transcription</keyword>
<dbReference type="EMBL" id="JACIBS010000003">
    <property type="protein sequence ID" value="MBB3665241.1"/>
    <property type="molecule type" value="Genomic_DNA"/>
</dbReference>
<dbReference type="RefSeq" id="WP_183786468.1">
    <property type="nucleotide sequence ID" value="NZ_JACIBS010000003.1"/>
</dbReference>
<dbReference type="InterPro" id="IPR050397">
    <property type="entry name" value="Env_Response_Regulators"/>
</dbReference>
<evidence type="ECO:0000256" key="1">
    <source>
        <dbReference type="ARBA" id="ARBA00023015"/>
    </source>
</evidence>
<dbReference type="InterPro" id="IPR014710">
    <property type="entry name" value="RmlC-like_jellyroll"/>
</dbReference>
<dbReference type="GO" id="GO:0003677">
    <property type="term" value="F:DNA binding"/>
    <property type="evidence" value="ECO:0007669"/>
    <property type="project" value="UniProtKB-KW"/>
</dbReference>
<dbReference type="Pfam" id="PF00027">
    <property type="entry name" value="cNMP_binding"/>
    <property type="match status" value="1"/>
</dbReference>
<dbReference type="Proteomes" id="UP000564573">
    <property type="component" value="Unassembled WGS sequence"/>
</dbReference>
<proteinExistence type="predicted"/>
<evidence type="ECO:0000259" key="4">
    <source>
        <dbReference type="PROSITE" id="PS50042"/>
    </source>
</evidence>
<dbReference type="PANTHER" id="PTHR24567:SF74">
    <property type="entry name" value="HTH-TYPE TRANSCRIPTIONAL REGULATOR ARCR"/>
    <property type="match status" value="1"/>
</dbReference>
<feature type="domain" description="Cyclic nucleotide-binding" evidence="4">
    <location>
        <begin position="13"/>
        <end position="118"/>
    </location>
</feature>
<keyword evidence="2" id="KW-0238">DNA-binding</keyword>
<organism evidence="6 7">
    <name type="scientific">Prauserella sediminis</name>
    <dbReference type="NCBI Taxonomy" id="577680"/>
    <lineage>
        <taxon>Bacteria</taxon>
        <taxon>Bacillati</taxon>
        <taxon>Actinomycetota</taxon>
        <taxon>Actinomycetes</taxon>
        <taxon>Pseudonocardiales</taxon>
        <taxon>Pseudonocardiaceae</taxon>
        <taxon>Prauserella</taxon>
        <taxon>Prauserella salsuginis group</taxon>
    </lineage>
</organism>
<dbReference type="SMART" id="SM00100">
    <property type="entry name" value="cNMP"/>
    <property type="match status" value="1"/>
</dbReference>
<evidence type="ECO:0000256" key="2">
    <source>
        <dbReference type="ARBA" id="ARBA00023125"/>
    </source>
</evidence>
<name>A0A839XR84_9PSEU</name>
<dbReference type="PROSITE" id="PS51063">
    <property type="entry name" value="HTH_CRP_2"/>
    <property type="match status" value="1"/>
</dbReference>
<dbReference type="SMART" id="SM00419">
    <property type="entry name" value="HTH_CRP"/>
    <property type="match status" value="1"/>
</dbReference>
<gene>
    <name evidence="6" type="ORF">FB384_004194</name>
</gene>
<dbReference type="Pfam" id="PF13545">
    <property type="entry name" value="HTH_Crp_2"/>
    <property type="match status" value="1"/>
</dbReference>
<reference evidence="6 7" key="1">
    <citation type="submission" date="2020-08" db="EMBL/GenBank/DDBJ databases">
        <title>Sequencing the genomes of 1000 actinobacteria strains.</title>
        <authorList>
            <person name="Klenk H.-P."/>
        </authorList>
    </citation>
    <scope>NUCLEOTIDE SEQUENCE [LARGE SCALE GENOMIC DNA]</scope>
    <source>
        <strain evidence="6 7">DSM 45267</strain>
    </source>
</reference>
<evidence type="ECO:0000313" key="7">
    <source>
        <dbReference type="Proteomes" id="UP000564573"/>
    </source>
</evidence>